<keyword evidence="5" id="KW-0808">Transferase</keyword>
<dbReference type="PANTHER" id="PTHR34698">
    <property type="entry name" value="5-OXOPROLINASE SUBUNIT B"/>
    <property type="match status" value="1"/>
</dbReference>
<keyword evidence="2" id="KW-0378">Hydrolase</keyword>
<dbReference type="PANTHER" id="PTHR34698:SF2">
    <property type="entry name" value="5-OXOPROLINASE SUBUNIT B"/>
    <property type="match status" value="1"/>
</dbReference>
<dbReference type="Gene3D" id="3.30.1360.40">
    <property type="match status" value="1"/>
</dbReference>
<keyword evidence="1" id="KW-0547">Nucleotide-binding</keyword>
<gene>
    <name evidence="5" type="ORF">D4739_12910</name>
</gene>
<evidence type="ECO:0000256" key="3">
    <source>
        <dbReference type="ARBA" id="ARBA00022840"/>
    </source>
</evidence>
<dbReference type="OrthoDB" id="9778567at2"/>
<accession>A0A3A5H8V2</accession>
<dbReference type="InterPro" id="IPR003833">
    <property type="entry name" value="CT_C_D"/>
</dbReference>
<sequence>MVTPLLRCRAVGVGGLLVEVVDAGQALDLALWARGRIHSVDIVPAARTVLFDGCVPERVTAVLRDWMPGGDLPEGPIVELAVVYDGPDLASTASLIGITAEDLVEQHTAIEHVVAFCGFAPGFGYLAGSPWDVPRLEAPRPRVEPGSVGLAGTWTGAYPSASPGGWRLIGRTEAVLWDPSRPEPALLAPGTRVRFVAR</sequence>
<dbReference type="GO" id="GO:0005524">
    <property type="term" value="F:ATP binding"/>
    <property type="evidence" value="ECO:0007669"/>
    <property type="project" value="UniProtKB-KW"/>
</dbReference>
<comment type="caution">
    <text evidence="5">The sequence shown here is derived from an EMBL/GenBank/DDBJ whole genome shotgun (WGS) entry which is preliminary data.</text>
</comment>
<reference evidence="6" key="1">
    <citation type="submission" date="2018-09" db="EMBL/GenBank/DDBJ databases">
        <authorList>
            <person name="Zhu H."/>
        </authorList>
    </citation>
    <scope>NUCLEOTIDE SEQUENCE [LARGE SCALE GENOMIC DNA]</scope>
    <source>
        <strain evidence="6">K1W22B-1</strain>
    </source>
</reference>
<dbReference type="GO" id="GO:0016740">
    <property type="term" value="F:transferase activity"/>
    <property type="evidence" value="ECO:0007669"/>
    <property type="project" value="UniProtKB-KW"/>
</dbReference>
<evidence type="ECO:0000256" key="1">
    <source>
        <dbReference type="ARBA" id="ARBA00022741"/>
    </source>
</evidence>
<dbReference type="SMART" id="SM00796">
    <property type="entry name" value="AHS1"/>
    <property type="match status" value="1"/>
</dbReference>
<dbReference type="SUPFAM" id="SSF50891">
    <property type="entry name" value="Cyclophilin-like"/>
    <property type="match status" value="1"/>
</dbReference>
<protein>
    <submittedName>
        <fullName evidence="5">Carboxyltransferase domain-containing protein</fullName>
    </submittedName>
</protein>
<dbReference type="InterPro" id="IPR010016">
    <property type="entry name" value="PxpB"/>
</dbReference>
<dbReference type="GO" id="GO:0016787">
    <property type="term" value="F:hydrolase activity"/>
    <property type="evidence" value="ECO:0007669"/>
    <property type="project" value="UniProtKB-KW"/>
</dbReference>
<feature type="domain" description="Carboxyltransferase" evidence="4">
    <location>
        <begin position="6"/>
        <end position="187"/>
    </location>
</feature>
<dbReference type="Pfam" id="PF02682">
    <property type="entry name" value="CT_C_D"/>
    <property type="match status" value="1"/>
</dbReference>
<evidence type="ECO:0000313" key="6">
    <source>
        <dbReference type="Proteomes" id="UP000276542"/>
    </source>
</evidence>
<dbReference type="Proteomes" id="UP000276542">
    <property type="component" value="Unassembled WGS sequence"/>
</dbReference>
<evidence type="ECO:0000256" key="2">
    <source>
        <dbReference type="ARBA" id="ARBA00022801"/>
    </source>
</evidence>
<organism evidence="5 6">
    <name type="scientific">Nocardioides cavernaquae</name>
    <dbReference type="NCBI Taxonomy" id="2321396"/>
    <lineage>
        <taxon>Bacteria</taxon>
        <taxon>Bacillati</taxon>
        <taxon>Actinomycetota</taxon>
        <taxon>Actinomycetes</taxon>
        <taxon>Propionibacteriales</taxon>
        <taxon>Nocardioidaceae</taxon>
        <taxon>Nocardioides</taxon>
    </lineage>
</organism>
<evidence type="ECO:0000259" key="4">
    <source>
        <dbReference type="SMART" id="SM00796"/>
    </source>
</evidence>
<keyword evidence="3" id="KW-0067">ATP-binding</keyword>
<name>A0A3A5H8V2_9ACTN</name>
<evidence type="ECO:0000313" key="5">
    <source>
        <dbReference type="EMBL" id="RJS47026.1"/>
    </source>
</evidence>
<dbReference type="AlphaFoldDB" id="A0A3A5H8V2"/>
<keyword evidence="6" id="KW-1185">Reference proteome</keyword>
<dbReference type="RefSeq" id="WP_120060996.1">
    <property type="nucleotide sequence ID" value="NZ_QYRP01000002.1"/>
</dbReference>
<dbReference type="EMBL" id="QYRP01000002">
    <property type="protein sequence ID" value="RJS47026.1"/>
    <property type="molecule type" value="Genomic_DNA"/>
</dbReference>
<proteinExistence type="predicted"/>
<dbReference type="InterPro" id="IPR029000">
    <property type="entry name" value="Cyclophilin-like_dom_sf"/>
</dbReference>
<dbReference type="Gene3D" id="2.40.100.10">
    <property type="entry name" value="Cyclophilin-like"/>
    <property type="match status" value="1"/>
</dbReference>